<evidence type="ECO:0000256" key="7">
    <source>
        <dbReference type="RuleBase" id="RU000499"/>
    </source>
</evidence>
<protein>
    <recommendedName>
        <fullName evidence="7">Glutathione peroxidase</fullName>
    </recommendedName>
</protein>
<name>D3BR00_HETP5</name>
<reference evidence="9 10" key="1">
    <citation type="journal article" date="2011" name="Genome Res.">
        <title>Phylogeny-wide analysis of social amoeba genomes highlights ancient origins for complex intercellular communication.</title>
        <authorList>
            <person name="Heidel A.J."/>
            <person name="Lawal H.M."/>
            <person name="Felder M."/>
            <person name="Schilde C."/>
            <person name="Helps N.R."/>
            <person name="Tunggal B."/>
            <person name="Rivero F."/>
            <person name="John U."/>
            <person name="Schleicher M."/>
            <person name="Eichinger L."/>
            <person name="Platzer M."/>
            <person name="Noegel A.A."/>
            <person name="Schaap P."/>
            <person name="Gloeckner G."/>
        </authorList>
    </citation>
    <scope>NUCLEOTIDE SEQUENCE [LARGE SCALE GENOMIC DNA]</scope>
    <source>
        <strain evidence="10">ATCC 26659 / Pp 5 / PN500</strain>
    </source>
</reference>
<dbReference type="PRINTS" id="PR01011">
    <property type="entry name" value="GLUTPROXDASE"/>
</dbReference>
<keyword evidence="3" id="KW-0964">Secreted</keyword>
<dbReference type="GO" id="GO:0006979">
    <property type="term" value="P:response to oxidative stress"/>
    <property type="evidence" value="ECO:0007669"/>
    <property type="project" value="InterPro"/>
</dbReference>
<keyword evidence="5 8" id="KW-0732">Signal</keyword>
<sequence length="205" mass="22925">MYRIYSMSLVWIVLVCSLMIAGYNGGVGVYAQQTNITCTQPSTSFYSLSYQLINGTTINFDQFKGCNDLVEKFGTTEFVILGFPCAQFMNQSPGSGDEILLTLKYIRPGNGFQPAFPMFAKSNVNGDPSTVNPVFNWLKSGCGPITQTILETSLISWTPVMTNDITWNFEKFLVSKTGQLYKRYSPQTLPELLAEDIYNLIDADY</sequence>
<dbReference type="InParanoid" id="D3BR00"/>
<comment type="similarity">
    <text evidence="2 7">Belongs to the glutathione peroxidase family.</text>
</comment>
<evidence type="ECO:0000256" key="1">
    <source>
        <dbReference type="ARBA" id="ARBA00004613"/>
    </source>
</evidence>
<evidence type="ECO:0000256" key="3">
    <source>
        <dbReference type="ARBA" id="ARBA00022525"/>
    </source>
</evidence>
<dbReference type="EMBL" id="ADBJ01000049">
    <property type="protein sequence ID" value="EFA76186.1"/>
    <property type="molecule type" value="Genomic_DNA"/>
</dbReference>
<evidence type="ECO:0000256" key="6">
    <source>
        <dbReference type="ARBA" id="ARBA00023002"/>
    </source>
</evidence>
<dbReference type="InterPro" id="IPR036249">
    <property type="entry name" value="Thioredoxin-like_sf"/>
</dbReference>
<dbReference type="Pfam" id="PF00255">
    <property type="entry name" value="GSHPx"/>
    <property type="match status" value="1"/>
</dbReference>
<dbReference type="GO" id="GO:0004602">
    <property type="term" value="F:glutathione peroxidase activity"/>
    <property type="evidence" value="ECO:0007669"/>
    <property type="project" value="TreeGrafter"/>
</dbReference>
<evidence type="ECO:0000256" key="8">
    <source>
        <dbReference type="SAM" id="SignalP"/>
    </source>
</evidence>
<keyword evidence="4 7" id="KW-0575">Peroxidase</keyword>
<dbReference type="STRING" id="670386.D3BR00"/>
<dbReference type="PANTHER" id="PTHR11592:SF88">
    <property type="entry name" value="GLUTATHIONE PEROXIDASE-RELATED"/>
    <property type="match status" value="1"/>
</dbReference>
<keyword evidence="10" id="KW-1185">Reference proteome</keyword>
<dbReference type="AlphaFoldDB" id="D3BR00"/>
<comment type="subcellular location">
    <subcellularLocation>
        <location evidence="1">Secreted</location>
    </subcellularLocation>
</comment>
<proteinExistence type="inferred from homology"/>
<keyword evidence="6 7" id="KW-0560">Oxidoreductase</keyword>
<dbReference type="PROSITE" id="PS51355">
    <property type="entry name" value="GLUTATHIONE_PEROXID_3"/>
    <property type="match status" value="1"/>
</dbReference>
<accession>D3BR00</accession>
<feature type="chain" id="PRO_5003042690" description="Glutathione peroxidase" evidence="8">
    <location>
        <begin position="26"/>
        <end position="205"/>
    </location>
</feature>
<dbReference type="PANTHER" id="PTHR11592">
    <property type="entry name" value="GLUTATHIONE PEROXIDASE"/>
    <property type="match status" value="1"/>
</dbReference>
<dbReference type="Proteomes" id="UP000001396">
    <property type="component" value="Unassembled WGS sequence"/>
</dbReference>
<dbReference type="GO" id="GO:0005576">
    <property type="term" value="C:extracellular region"/>
    <property type="evidence" value="ECO:0007669"/>
    <property type="project" value="UniProtKB-SubCell"/>
</dbReference>
<feature type="signal peptide" evidence="8">
    <location>
        <begin position="1"/>
        <end position="25"/>
    </location>
</feature>
<evidence type="ECO:0000256" key="5">
    <source>
        <dbReference type="ARBA" id="ARBA00022729"/>
    </source>
</evidence>
<evidence type="ECO:0000256" key="2">
    <source>
        <dbReference type="ARBA" id="ARBA00006926"/>
    </source>
</evidence>
<dbReference type="SUPFAM" id="SSF52833">
    <property type="entry name" value="Thioredoxin-like"/>
    <property type="match status" value="1"/>
</dbReference>
<evidence type="ECO:0000313" key="9">
    <source>
        <dbReference type="EMBL" id="EFA76186.1"/>
    </source>
</evidence>
<comment type="caution">
    <text evidence="9">The sequence shown here is derived from an EMBL/GenBank/DDBJ whole genome shotgun (WGS) entry which is preliminary data.</text>
</comment>
<organism evidence="9 10">
    <name type="scientific">Heterostelium pallidum (strain ATCC 26659 / Pp 5 / PN500)</name>
    <name type="common">Cellular slime mold</name>
    <name type="synonym">Polysphondylium pallidum</name>
    <dbReference type="NCBI Taxonomy" id="670386"/>
    <lineage>
        <taxon>Eukaryota</taxon>
        <taxon>Amoebozoa</taxon>
        <taxon>Evosea</taxon>
        <taxon>Eumycetozoa</taxon>
        <taxon>Dictyostelia</taxon>
        <taxon>Acytosteliales</taxon>
        <taxon>Acytosteliaceae</taxon>
        <taxon>Heterostelium</taxon>
    </lineage>
</organism>
<evidence type="ECO:0000256" key="4">
    <source>
        <dbReference type="ARBA" id="ARBA00022559"/>
    </source>
</evidence>
<dbReference type="Gene3D" id="3.40.30.10">
    <property type="entry name" value="Glutaredoxin"/>
    <property type="match status" value="1"/>
</dbReference>
<gene>
    <name evidence="9" type="ORF">PPL_10403</name>
</gene>
<evidence type="ECO:0000313" key="10">
    <source>
        <dbReference type="Proteomes" id="UP000001396"/>
    </source>
</evidence>
<dbReference type="InterPro" id="IPR000889">
    <property type="entry name" value="Glutathione_peroxidase"/>
</dbReference>
<dbReference type="GeneID" id="31365872"/>
<dbReference type="RefSeq" id="XP_020428319.1">
    <property type="nucleotide sequence ID" value="XM_020581179.1"/>
</dbReference>